<reference evidence="10 11" key="1">
    <citation type="journal article" date="2018" name="Mol. Biol. Evol.">
        <title>Broad Genomic Sampling Reveals a Smut Pathogenic Ancestry of the Fungal Clade Ustilaginomycotina.</title>
        <authorList>
            <person name="Kijpornyongpan T."/>
            <person name="Mondo S.J."/>
            <person name="Barry K."/>
            <person name="Sandor L."/>
            <person name="Lee J."/>
            <person name="Lipzen A."/>
            <person name="Pangilinan J."/>
            <person name="LaButti K."/>
            <person name="Hainaut M."/>
            <person name="Henrissat B."/>
            <person name="Grigoriev I.V."/>
            <person name="Spatafora J.W."/>
            <person name="Aime M.C."/>
        </authorList>
    </citation>
    <scope>NUCLEOTIDE SEQUENCE [LARGE SCALE GENOMIC DNA]</scope>
    <source>
        <strain evidence="10 11">MCA 4718</strain>
    </source>
</reference>
<dbReference type="FunFam" id="1.20.940.10:FF:000002">
    <property type="entry name" value="Pre-mRNA processing factor 18"/>
    <property type="match status" value="1"/>
</dbReference>
<feature type="compositionally biased region" description="Low complexity" evidence="8">
    <location>
        <begin position="31"/>
        <end position="45"/>
    </location>
</feature>
<dbReference type="GO" id="GO:0046540">
    <property type="term" value="C:U4/U6 x U5 tri-snRNP complex"/>
    <property type="evidence" value="ECO:0007669"/>
    <property type="project" value="TreeGrafter"/>
</dbReference>
<feature type="compositionally biased region" description="Basic and acidic residues" evidence="8">
    <location>
        <begin position="207"/>
        <end position="231"/>
    </location>
</feature>
<dbReference type="STRING" id="1684307.A0A316UFV6"/>
<name>A0A316UFV6_9BASI</name>
<gene>
    <name evidence="10" type="ORF">BCV69DRAFT_291775</name>
</gene>
<dbReference type="GO" id="GO:0005682">
    <property type="term" value="C:U5 snRNP"/>
    <property type="evidence" value="ECO:0007669"/>
    <property type="project" value="TreeGrafter"/>
</dbReference>
<protein>
    <recommendedName>
        <fullName evidence="3">Pre-mRNA-splicing factor 18</fullName>
    </recommendedName>
</protein>
<evidence type="ECO:0000256" key="3">
    <source>
        <dbReference type="ARBA" id="ARBA00018242"/>
    </source>
</evidence>
<dbReference type="GO" id="GO:0000350">
    <property type="term" value="P:generation of catalytic spliceosome for second transesterification step"/>
    <property type="evidence" value="ECO:0007669"/>
    <property type="project" value="TreeGrafter"/>
</dbReference>
<evidence type="ECO:0000256" key="2">
    <source>
        <dbReference type="ARBA" id="ARBA00008137"/>
    </source>
</evidence>
<feature type="compositionally biased region" description="Polar residues" evidence="8">
    <location>
        <begin position="138"/>
        <end position="148"/>
    </location>
</feature>
<feature type="compositionally biased region" description="Basic and acidic residues" evidence="8">
    <location>
        <begin position="50"/>
        <end position="75"/>
    </location>
</feature>
<dbReference type="Gene3D" id="1.20.940.10">
    <property type="entry name" value="Functional domain of the splicing factor Prp18"/>
    <property type="match status" value="1"/>
</dbReference>
<organism evidence="10 11">
    <name type="scientific">Pseudomicrostroma glucosiphilum</name>
    <dbReference type="NCBI Taxonomy" id="1684307"/>
    <lineage>
        <taxon>Eukaryota</taxon>
        <taxon>Fungi</taxon>
        <taxon>Dikarya</taxon>
        <taxon>Basidiomycota</taxon>
        <taxon>Ustilaginomycotina</taxon>
        <taxon>Exobasidiomycetes</taxon>
        <taxon>Microstromatales</taxon>
        <taxon>Microstromatales incertae sedis</taxon>
        <taxon>Pseudomicrostroma</taxon>
    </lineage>
</organism>
<dbReference type="EMBL" id="KZ819321">
    <property type="protein sequence ID" value="PWN23784.1"/>
    <property type="molecule type" value="Genomic_DNA"/>
</dbReference>
<dbReference type="InterPro" id="IPR014906">
    <property type="entry name" value="PRP4-like"/>
</dbReference>
<evidence type="ECO:0000313" key="10">
    <source>
        <dbReference type="EMBL" id="PWN23784.1"/>
    </source>
</evidence>
<evidence type="ECO:0000313" key="11">
    <source>
        <dbReference type="Proteomes" id="UP000245942"/>
    </source>
</evidence>
<accession>A0A316UFV6</accession>
<evidence type="ECO:0000259" key="9">
    <source>
        <dbReference type="SMART" id="SM00500"/>
    </source>
</evidence>
<dbReference type="Proteomes" id="UP000245942">
    <property type="component" value="Unassembled WGS sequence"/>
</dbReference>
<dbReference type="SMART" id="SM00500">
    <property type="entry name" value="SFM"/>
    <property type="match status" value="1"/>
</dbReference>
<dbReference type="RefSeq" id="XP_025350944.1">
    <property type="nucleotide sequence ID" value="XM_025493767.1"/>
</dbReference>
<keyword evidence="5" id="KW-0747">Spliceosome</keyword>
<evidence type="ECO:0000256" key="5">
    <source>
        <dbReference type="ARBA" id="ARBA00022728"/>
    </source>
</evidence>
<keyword evidence="7" id="KW-0539">Nucleus</keyword>
<dbReference type="SUPFAM" id="SSF47938">
    <property type="entry name" value="Functional domain of the splicing factor Prp18"/>
    <property type="match status" value="1"/>
</dbReference>
<dbReference type="OrthoDB" id="10261918at2759"/>
<feature type="compositionally biased region" description="Low complexity" evidence="8">
    <location>
        <begin position="106"/>
        <end position="137"/>
    </location>
</feature>
<dbReference type="InterPro" id="IPR004098">
    <property type="entry name" value="Prp18"/>
</dbReference>
<feature type="compositionally biased region" description="Basic and acidic residues" evidence="8">
    <location>
        <begin position="1"/>
        <end position="10"/>
    </location>
</feature>
<evidence type="ECO:0000256" key="1">
    <source>
        <dbReference type="ARBA" id="ARBA00004123"/>
    </source>
</evidence>
<dbReference type="InterPro" id="IPR039979">
    <property type="entry name" value="PRPF18"/>
</dbReference>
<evidence type="ECO:0000256" key="4">
    <source>
        <dbReference type="ARBA" id="ARBA00022664"/>
    </source>
</evidence>
<evidence type="ECO:0000256" key="7">
    <source>
        <dbReference type="ARBA" id="ARBA00023242"/>
    </source>
</evidence>
<dbReference type="InterPro" id="IPR036285">
    <property type="entry name" value="PRP4-like_sf"/>
</dbReference>
<keyword evidence="11" id="KW-1185">Reference proteome</keyword>
<dbReference type="PANTHER" id="PTHR13007">
    <property type="entry name" value="PRE-MRNA SPLICING FACTOR-RELATED"/>
    <property type="match status" value="1"/>
</dbReference>
<comment type="similarity">
    <text evidence="2">Belongs to the PRP18 family.</text>
</comment>
<keyword evidence="4" id="KW-0507">mRNA processing</keyword>
<dbReference type="GO" id="GO:0071021">
    <property type="term" value="C:U2-type post-spliceosomal complex"/>
    <property type="evidence" value="ECO:0007669"/>
    <property type="project" value="TreeGrafter"/>
</dbReference>
<keyword evidence="6" id="KW-0508">mRNA splicing</keyword>
<feature type="region of interest" description="Disordered" evidence="8">
    <location>
        <begin position="1"/>
        <end position="148"/>
    </location>
</feature>
<feature type="domain" description="Pre-mRNA processing factor 4 (PRP4)-like" evidence="9">
    <location>
        <begin position="144"/>
        <end position="194"/>
    </location>
</feature>
<dbReference type="AlphaFoldDB" id="A0A316UFV6"/>
<comment type="subcellular location">
    <subcellularLocation>
        <location evidence="1">Nucleus</location>
    </subcellularLocation>
</comment>
<dbReference type="PANTHER" id="PTHR13007:SF19">
    <property type="entry name" value="PRE-MRNA-SPLICING FACTOR 18"/>
    <property type="match status" value="1"/>
</dbReference>
<evidence type="ECO:0000256" key="6">
    <source>
        <dbReference type="ARBA" id="ARBA00023187"/>
    </source>
</evidence>
<evidence type="ECO:0000256" key="8">
    <source>
        <dbReference type="SAM" id="MobiDB-lite"/>
    </source>
</evidence>
<dbReference type="GeneID" id="37015501"/>
<proteinExistence type="inferred from homology"/>
<dbReference type="Gene3D" id="4.10.280.110">
    <property type="entry name" value="Pre-mRNA processing factor 4 domain"/>
    <property type="match status" value="1"/>
</dbReference>
<dbReference type="SUPFAM" id="SSF158230">
    <property type="entry name" value="PRP4-like"/>
    <property type="match status" value="1"/>
</dbReference>
<sequence>MDFLKAEIANKKRKLESGGQASPASDRHGEASTSKSASPAASPAPNKYLRRGEVERQRLREQEEEQRRVREENRRARQGAGNSQGDADRARKVGSPAANGNEDESSTVSTSAAALKAAHQAIADAQQEADSAATSTSVPHTFNISPQEATRRLRAKGEPIRLFGETDKETRLRLRALELIEERGERFGQNDFMRALAGAESGVSLEQLERERVQREKEVKAAKEGGDKDDAKEGEEEGDGGKKSSRRTGEGIGMESLLDLGLIRKDMMKVYPIIYYTLKGLLEEWGKSLADRPIEVKMTTAGKTASAIQVQSSEYLKPLFKSLRNRSLPPDVLMRIAEIVHFVQKREYRHANDSYLQLSIGNAPWPIGVTMVGIHERSGREKIFASNVAHVLNDEVSRKYIQSLKRLMTFAQTKYPPSDVSMLMG</sequence>
<dbReference type="Pfam" id="PF08799">
    <property type="entry name" value="PRP4"/>
    <property type="match status" value="1"/>
</dbReference>
<feature type="region of interest" description="Disordered" evidence="8">
    <location>
        <begin position="207"/>
        <end position="249"/>
    </location>
</feature>
<dbReference type="Pfam" id="PF02840">
    <property type="entry name" value="Prp18"/>
    <property type="match status" value="1"/>
</dbReference>